<dbReference type="Proteomes" id="UP000186102">
    <property type="component" value="Unassembled WGS sequence"/>
</dbReference>
<reference evidence="3 4" key="1">
    <citation type="submission" date="2016-09" db="EMBL/GenBank/DDBJ databases">
        <title>Complete genome of Desulfosporosinus sp. OL.</title>
        <authorList>
            <person name="Mardanov A."/>
            <person name="Beletsky A."/>
            <person name="Panova A."/>
            <person name="Karnachuk O."/>
            <person name="Ravin N."/>
        </authorList>
    </citation>
    <scope>NUCLEOTIDE SEQUENCE [LARGE SCALE GENOMIC DNA]</scope>
    <source>
        <strain evidence="3 4">OL</strain>
    </source>
</reference>
<dbReference type="InterPro" id="IPR036397">
    <property type="entry name" value="RNaseH_sf"/>
</dbReference>
<accession>A0A1Q8QC44</accession>
<dbReference type="SUPFAM" id="SSF53098">
    <property type="entry name" value="Ribonuclease H-like"/>
    <property type="match status" value="1"/>
</dbReference>
<dbReference type="PANTHER" id="PTHR47515">
    <property type="entry name" value="LOW CALCIUM RESPONSE LOCUS PROTEIN T"/>
    <property type="match status" value="1"/>
</dbReference>
<dbReference type="OrthoDB" id="9813957at2"/>
<evidence type="ECO:0000259" key="2">
    <source>
        <dbReference type="PROSITE" id="PS50994"/>
    </source>
</evidence>
<dbReference type="InterPro" id="IPR036388">
    <property type="entry name" value="WH-like_DNA-bd_sf"/>
</dbReference>
<dbReference type="GO" id="GO:0015074">
    <property type="term" value="P:DNA integration"/>
    <property type="evidence" value="ECO:0007669"/>
    <property type="project" value="InterPro"/>
</dbReference>
<evidence type="ECO:0000256" key="1">
    <source>
        <dbReference type="SAM" id="MobiDB-lite"/>
    </source>
</evidence>
<dbReference type="PANTHER" id="PTHR47515:SF2">
    <property type="entry name" value="INTEGRASE CORE DOMAIN PROTEIN"/>
    <property type="match status" value="1"/>
</dbReference>
<dbReference type="PROSITE" id="PS50994">
    <property type="entry name" value="INTEGRASE"/>
    <property type="match status" value="1"/>
</dbReference>
<proteinExistence type="predicted"/>
<feature type="compositionally biased region" description="Basic and acidic residues" evidence="1">
    <location>
        <begin position="242"/>
        <end position="252"/>
    </location>
</feature>
<dbReference type="InterPro" id="IPR009057">
    <property type="entry name" value="Homeodomain-like_sf"/>
</dbReference>
<dbReference type="InterPro" id="IPR001584">
    <property type="entry name" value="Integrase_cat-core"/>
</dbReference>
<dbReference type="Pfam" id="PF13565">
    <property type="entry name" value="HTH_32"/>
    <property type="match status" value="1"/>
</dbReference>
<feature type="domain" description="Integrase catalytic" evidence="2">
    <location>
        <begin position="136"/>
        <end position="306"/>
    </location>
</feature>
<dbReference type="EMBL" id="MLBF01000151">
    <property type="protein sequence ID" value="OLN24908.1"/>
    <property type="molecule type" value="Genomic_DNA"/>
</dbReference>
<organism evidence="3 4">
    <name type="scientific">Desulfosporosinus metallidurans</name>
    <dbReference type="NCBI Taxonomy" id="1888891"/>
    <lineage>
        <taxon>Bacteria</taxon>
        <taxon>Bacillati</taxon>
        <taxon>Bacillota</taxon>
        <taxon>Clostridia</taxon>
        <taxon>Eubacteriales</taxon>
        <taxon>Desulfitobacteriaceae</taxon>
        <taxon>Desulfosporosinus</taxon>
    </lineage>
</organism>
<keyword evidence="4" id="KW-1185">Reference proteome</keyword>
<dbReference type="RefSeq" id="WP_075367595.1">
    <property type="nucleotide sequence ID" value="NZ_MLBF01000151.1"/>
</dbReference>
<gene>
    <name evidence="3" type="ORF">DSOL_5395</name>
</gene>
<comment type="caution">
    <text evidence="3">The sequence shown here is derived from an EMBL/GenBank/DDBJ whole genome shotgun (WGS) entry which is preliminary data.</text>
</comment>
<dbReference type="Pfam" id="PF13683">
    <property type="entry name" value="rve_3"/>
    <property type="match status" value="1"/>
</dbReference>
<sequence>MPWKKVDPMEERLRFISEFQESKCSLSAVCRQFGISRKTGYKWLHRFELGGLEALNEKSRAPHDCPHRTEAWLIDAVIVLRRQRPTWGPRKIAAKLLQQGMAPPAPSTIGDILSRAGLVEPRRTSRRVGIRSWRSGVTKPERANHVWSVDFKGWFRTRDGMPCHPLTVSDLHSRYLLSCTPLHSQRGEPTEQEFGKIFEEFDLPEIIRVDNGSPFGSTGPWGLSRLSVGWLKLGVRVEFIRPGHPEENGSHERMHRTMKSETTRPPEATLHKQAIRLEQWRQVYNEERPHEAIGQQVPASLYKPSTKKYAGSFKEFEYPQWYEPRRVRTDGTIFWKGRQRFIGEAFANSTVGLIENALGNIDVYLGELPLGVLDGKSVSGLISRGKRLNTLMDNLTR</sequence>
<dbReference type="Gene3D" id="3.30.420.10">
    <property type="entry name" value="Ribonuclease H-like superfamily/Ribonuclease H"/>
    <property type="match status" value="1"/>
</dbReference>
<dbReference type="InterPro" id="IPR012337">
    <property type="entry name" value="RNaseH-like_sf"/>
</dbReference>
<evidence type="ECO:0000313" key="3">
    <source>
        <dbReference type="EMBL" id="OLN24908.1"/>
    </source>
</evidence>
<dbReference type="Gene3D" id="1.10.10.10">
    <property type="entry name" value="Winged helix-like DNA-binding domain superfamily/Winged helix DNA-binding domain"/>
    <property type="match status" value="1"/>
</dbReference>
<name>A0A1Q8QC44_9FIRM</name>
<dbReference type="GO" id="GO:0003676">
    <property type="term" value="F:nucleic acid binding"/>
    <property type="evidence" value="ECO:0007669"/>
    <property type="project" value="InterPro"/>
</dbReference>
<protein>
    <submittedName>
        <fullName evidence="3">Mobile element protein</fullName>
    </submittedName>
</protein>
<feature type="region of interest" description="Disordered" evidence="1">
    <location>
        <begin position="242"/>
        <end position="266"/>
    </location>
</feature>
<dbReference type="SUPFAM" id="SSF46689">
    <property type="entry name" value="Homeodomain-like"/>
    <property type="match status" value="1"/>
</dbReference>
<evidence type="ECO:0000313" key="4">
    <source>
        <dbReference type="Proteomes" id="UP000186102"/>
    </source>
</evidence>
<dbReference type="AlphaFoldDB" id="A0A1Q8QC44"/>